<keyword evidence="2" id="KW-1185">Reference proteome</keyword>
<proteinExistence type="predicted"/>
<accession>A0ABW3YGY0</accession>
<protein>
    <recommendedName>
        <fullName evidence="3">Tetratricopeptide repeat-containing protein</fullName>
    </recommendedName>
</protein>
<dbReference type="Gene3D" id="1.25.40.10">
    <property type="entry name" value="Tetratricopeptide repeat domain"/>
    <property type="match status" value="1"/>
</dbReference>
<evidence type="ECO:0008006" key="3">
    <source>
        <dbReference type="Google" id="ProtNLM"/>
    </source>
</evidence>
<dbReference type="EMBL" id="JBHTMP010000037">
    <property type="protein sequence ID" value="MFD1323772.1"/>
    <property type="molecule type" value="Genomic_DNA"/>
</dbReference>
<dbReference type="Proteomes" id="UP001597260">
    <property type="component" value="Unassembled WGS sequence"/>
</dbReference>
<gene>
    <name evidence="1" type="ORF">ACFQ4H_22035</name>
</gene>
<organism evidence="1 2">
    <name type="scientific">Micromonospora sonneratiae</name>
    <dbReference type="NCBI Taxonomy" id="1184706"/>
    <lineage>
        <taxon>Bacteria</taxon>
        <taxon>Bacillati</taxon>
        <taxon>Actinomycetota</taxon>
        <taxon>Actinomycetes</taxon>
        <taxon>Micromonosporales</taxon>
        <taxon>Micromonosporaceae</taxon>
        <taxon>Micromonospora</taxon>
    </lineage>
</organism>
<dbReference type="InterPro" id="IPR011990">
    <property type="entry name" value="TPR-like_helical_dom_sf"/>
</dbReference>
<dbReference type="RefSeq" id="WP_377573470.1">
    <property type="nucleotide sequence ID" value="NZ_JBHTMP010000037.1"/>
</dbReference>
<comment type="caution">
    <text evidence="1">The sequence shown here is derived from an EMBL/GenBank/DDBJ whole genome shotgun (WGS) entry which is preliminary data.</text>
</comment>
<evidence type="ECO:0000313" key="1">
    <source>
        <dbReference type="EMBL" id="MFD1323772.1"/>
    </source>
</evidence>
<dbReference type="SUPFAM" id="SSF48452">
    <property type="entry name" value="TPR-like"/>
    <property type="match status" value="1"/>
</dbReference>
<evidence type="ECO:0000313" key="2">
    <source>
        <dbReference type="Proteomes" id="UP001597260"/>
    </source>
</evidence>
<sequence>MSAAVELGRAGQTGPAREQLTALWERVGADGDPFHRCAVAHYLADLQDDPADELAWNLRALEAVDTLTDERLQRYHSSLQVQGFMPSLHLNLAEDYRRLGQLDEAREHLARAEESLSALSKDDYSEMIRGGIRRAAEALAT</sequence>
<reference evidence="2" key="1">
    <citation type="journal article" date="2019" name="Int. J. Syst. Evol. Microbiol.">
        <title>The Global Catalogue of Microorganisms (GCM) 10K type strain sequencing project: providing services to taxonomists for standard genome sequencing and annotation.</title>
        <authorList>
            <consortium name="The Broad Institute Genomics Platform"/>
            <consortium name="The Broad Institute Genome Sequencing Center for Infectious Disease"/>
            <person name="Wu L."/>
            <person name="Ma J."/>
        </authorList>
    </citation>
    <scope>NUCLEOTIDE SEQUENCE [LARGE SCALE GENOMIC DNA]</scope>
    <source>
        <strain evidence="2">JCM 31037</strain>
    </source>
</reference>
<name>A0ABW3YGY0_9ACTN</name>